<dbReference type="SUPFAM" id="SSF161219">
    <property type="entry name" value="CHY zinc finger-like"/>
    <property type="match status" value="1"/>
</dbReference>
<dbReference type="InterPro" id="IPR008913">
    <property type="entry name" value="Znf_CHY"/>
</dbReference>
<dbReference type="CDD" id="cd00167">
    <property type="entry name" value="SANT"/>
    <property type="match status" value="1"/>
</dbReference>
<dbReference type="SMART" id="SM00717">
    <property type="entry name" value="SANT"/>
    <property type="match status" value="1"/>
</dbReference>
<reference evidence="9" key="1">
    <citation type="submission" date="2023-08" db="EMBL/GenBank/DDBJ databases">
        <title>Reference Genome Resource for the Citrus Pathogen Phytophthora citrophthora.</title>
        <authorList>
            <person name="Moller H."/>
            <person name="Coetzee B."/>
            <person name="Rose L.J."/>
            <person name="Van Niekerk J.M."/>
        </authorList>
    </citation>
    <scope>NUCLEOTIDE SEQUENCE</scope>
    <source>
        <strain evidence="9">STE-U-9442</strain>
    </source>
</reference>
<dbReference type="Gene3D" id="4.10.1000.10">
    <property type="entry name" value="Zinc finger, CCCH-type"/>
    <property type="match status" value="1"/>
</dbReference>
<evidence type="ECO:0000259" key="7">
    <source>
        <dbReference type="PROSITE" id="PS50103"/>
    </source>
</evidence>
<feature type="domain" description="C3H1-type" evidence="7">
    <location>
        <begin position="45"/>
        <end position="72"/>
    </location>
</feature>
<dbReference type="AlphaFoldDB" id="A0AAD9GGM3"/>
<feature type="domain" description="C3H1-type" evidence="7">
    <location>
        <begin position="96"/>
        <end position="123"/>
    </location>
</feature>
<protein>
    <submittedName>
        <fullName evidence="9">Uncharacterized protein</fullName>
    </submittedName>
</protein>
<proteinExistence type="predicted"/>
<dbReference type="SMART" id="SM00356">
    <property type="entry name" value="ZnF_C3H1"/>
    <property type="match status" value="2"/>
</dbReference>
<feature type="domain" description="CHY-type" evidence="8">
    <location>
        <begin position="424"/>
        <end position="493"/>
    </location>
</feature>
<accession>A0AAD9GGM3</accession>
<evidence type="ECO:0000256" key="4">
    <source>
        <dbReference type="PROSITE-ProRule" id="PRU00601"/>
    </source>
</evidence>
<keyword evidence="1 5" id="KW-0479">Metal-binding</keyword>
<comment type="caution">
    <text evidence="9">The sequence shown here is derived from an EMBL/GenBank/DDBJ whole genome shotgun (WGS) entry which is preliminary data.</text>
</comment>
<organism evidence="9 10">
    <name type="scientific">Phytophthora citrophthora</name>
    <dbReference type="NCBI Taxonomy" id="4793"/>
    <lineage>
        <taxon>Eukaryota</taxon>
        <taxon>Sar</taxon>
        <taxon>Stramenopiles</taxon>
        <taxon>Oomycota</taxon>
        <taxon>Peronosporomycetes</taxon>
        <taxon>Peronosporales</taxon>
        <taxon>Peronosporaceae</taxon>
        <taxon>Phytophthora</taxon>
    </lineage>
</organism>
<name>A0AAD9GGM3_9STRA</name>
<dbReference type="PROSITE" id="PS51266">
    <property type="entry name" value="ZF_CHY"/>
    <property type="match status" value="1"/>
</dbReference>
<dbReference type="Pfam" id="PF18044">
    <property type="entry name" value="zf-CCCH_4"/>
    <property type="match status" value="1"/>
</dbReference>
<evidence type="ECO:0000259" key="8">
    <source>
        <dbReference type="PROSITE" id="PS51266"/>
    </source>
</evidence>
<dbReference type="InterPro" id="IPR000571">
    <property type="entry name" value="Znf_CCCH"/>
</dbReference>
<dbReference type="Gene3D" id="2.30.30.1190">
    <property type="match status" value="1"/>
</dbReference>
<feature type="zinc finger region" description="C3H1-type" evidence="5">
    <location>
        <begin position="96"/>
        <end position="123"/>
    </location>
</feature>
<dbReference type="InterPro" id="IPR001005">
    <property type="entry name" value="SANT/Myb"/>
</dbReference>
<dbReference type="InterPro" id="IPR036855">
    <property type="entry name" value="Znf_CCCH_sf"/>
</dbReference>
<dbReference type="SUPFAM" id="SSF46689">
    <property type="entry name" value="Homeodomain-like"/>
    <property type="match status" value="1"/>
</dbReference>
<sequence>MAFEVNTLSEDTAIQDERNSQSTTVQAAESKIPAEASNVHQTKKEPLQRPCRYFAKGKCRDSEKCKFSHEQNPKNAKHKQLKDTSALKEVREPKQTKKKSKCKYFAWNKCRNGDKCKFSHNVKKRGSNAKDHEPAIQSHAVVVLIGAPNDVASTRSQASSEWTDSQQLALDVALKKYPASMDTMDRWANIANDVDGHSLNDCIDRFKMLSELVRSGLDTASPSPHDDGAIEPTEQDARVARIIPPEQRLAIETESELTGTQIRLEDLFLHEIGTLVAHRVACQLQCENCPLTFDASLSLDTPEIQRWCPRCSHLHHVRMRPVFAHFRSDTLAYVDTKNCYIMDVLPSDMVATCLECDSETLLKKVSPSQRSEQTCVTCHTKIAVMAKRFLARHLESANPKRTSSNLECKQTTRKPKAMFVLGQPLPQFGACNHYRHSLRWFRFQCCGKAFPCNVCHDASECSKANIGMQASRMICGLCSKEQSSSVQVCMCGNIVGSKKTTTHHWEGGTGCRNYFLMSRWDKQKHRGQNKTESTKFSRVGVEAKRRRETAYASANTPITSVQ</sequence>
<keyword evidence="10" id="KW-1185">Reference proteome</keyword>
<dbReference type="Gene3D" id="1.10.10.60">
    <property type="entry name" value="Homeodomain-like"/>
    <property type="match status" value="1"/>
</dbReference>
<feature type="compositionally biased region" description="Polar residues" evidence="6">
    <location>
        <begin position="1"/>
        <end position="12"/>
    </location>
</feature>
<dbReference type="PROSITE" id="PS50103">
    <property type="entry name" value="ZF_C3H1"/>
    <property type="match status" value="2"/>
</dbReference>
<dbReference type="Proteomes" id="UP001259832">
    <property type="component" value="Unassembled WGS sequence"/>
</dbReference>
<evidence type="ECO:0000256" key="5">
    <source>
        <dbReference type="PROSITE-ProRule" id="PRU00723"/>
    </source>
</evidence>
<dbReference type="GO" id="GO:0008270">
    <property type="term" value="F:zinc ion binding"/>
    <property type="evidence" value="ECO:0007669"/>
    <property type="project" value="UniProtKB-KW"/>
</dbReference>
<dbReference type="EMBL" id="JASMQC010000018">
    <property type="protein sequence ID" value="KAK1938089.1"/>
    <property type="molecule type" value="Genomic_DNA"/>
</dbReference>
<dbReference type="Pfam" id="PF05495">
    <property type="entry name" value="zf-CHY"/>
    <property type="match status" value="1"/>
</dbReference>
<keyword evidence="3 5" id="KW-0862">Zinc</keyword>
<evidence type="ECO:0000256" key="2">
    <source>
        <dbReference type="ARBA" id="ARBA00022771"/>
    </source>
</evidence>
<feature type="region of interest" description="Disordered" evidence="6">
    <location>
        <begin position="1"/>
        <end position="45"/>
    </location>
</feature>
<gene>
    <name evidence="9" type="ORF">P3T76_009239</name>
</gene>
<evidence type="ECO:0000256" key="3">
    <source>
        <dbReference type="ARBA" id="ARBA00022833"/>
    </source>
</evidence>
<dbReference type="InterPro" id="IPR009057">
    <property type="entry name" value="Homeodomain-like_sf"/>
</dbReference>
<dbReference type="Pfam" id="PF00642">
    <property type="entry name" value="zf-CCCH"/>
    <property type="match status" value="1"/>
</dbReference>
<keyword evidence="2 4" id="KW-0863">Zinc-finger</keyword>
<feature type="zinc finger region" description="C3H1-type" evidence="5">
    <location>
        <begin position="45"/>
        <end position="72"/>
    </location>
</feature>
<dbReference type="SUPFAM" id="SSF90229">
    <property type="entry name" value="CCCH zinc finger"/>
    <property type="match status" value="2"/>
</dbReference>
<dbReference type="InterPro" id="IPR037274">
    <property type="entry name" value="Znf_CHY_sf"/>
</dbReference>
<evidence type="ECO:0000256" key="1">
    <source>
        <dbReference type="ARBA" id="ARBA00022723"/>
    </source>
</evidence>
<dbReference type="InterPro" id="IPR041367">
    <property type="entry name" value="Znf-CCCH_4"/>
</dbReference>
<evidence type="ECO:0000256" key="6">
    <source>
        <dbReference type="SAM" id="MobiDB-lite"/>
    </source>
</evidence>
<evidence type="ECO:0000313" key="9">
    <source>
        <dbReference type="EMBL" id="KAK1938089.1"/>
    </source>
</evidence>
<evidence type="ECO:0000313" key="10">
    <source>
        <dbReference type="Proteomes" id="UP001259832"/>
    </source>
</evidence>